<reference evidence="2 3" key="1">
    <citation type="submission" date="2015-01" db="EMBL/GenBank/DDBJ databases">
        <title>Evolution of Trichinella species and genotypes.</title>
        <authorList>
            <person name="Korhonen P.K."/>
            <person name="Edoardo P."/>
            <person name="Giuseppe L.R."/>
            <person name="Gasser R.B."/>
        </authorList>
    </citation>
    <scope>NUCLEOTIDE SEQUENCE [LARGE SCALE GENOMIC DNA]</scope>
    <source>
        <strain evidence="2">ISS2496</strain>
    </source>
</reference>
<name>A0A0V0YTK7_9BILA</name>
<proteinExistence type="predicted"/>
<accession>A0A0V0YTK7</accession>
<dbReference type="AlphaFoldDB" id="A0A0V0YTK7"/>
<dbReference type="EMBL" id="JYDQ01003184">
    <property type="protein sequence ID" value="KRY03053.1"/>
    <property type="molecule type" value="Genomic_DNA"/>
</dbReference>
<dbReference type="EMBL" id="JYDQ01003125">
    <property type="protein sequence ID" value="KRY03114.1"/>
    <property type="molecule type" value="Genomic_DNA"/>
</dbReference>
<protein>
    <submittedName>
        <fullName evidence="2">Uncharacterized protein</fullName>
    </submittedName>
</protein>
<comment type="caution">
    <text evidence="2">The sequence shown here is derived from an EMBL/GenBank/DDBJ whole genome shotgun (WGS) entry which is preliminary data.</text>
</comment>
<evidence type="ECO:0000313" key="3">
    <source>
        <dbReference type="Proteomes" id="UP000054783"/>
    </source>
</evidence>
<evidence type="ECO:0000313" key="2">
    <source>
        <dbReference type="EMBL" id="KRY03114.1"/>
    </source>
</evidence>
<gene>
    <name evidence="2" type="ORF">T12_2241</name>
    <name evidence="1" type="ORF">T12_8012</name>
</gene>
<sequence length="32" mass="3761">MRRYSTLATNRVRESVDRKGIPQILGNKMLWA</sequence>
<keyword evidence="3" id="KW-1185">Reference proteome</keyword>
<dbReference type="Proteomes" id="UP000054783">
    <property type="component" value="Unassembled WGS sequence"/>
</dbReference>
<evidence type="ECO:0000313" key="1">
    <source>
        <dbReference type="EMBL" id="KRY03053.1"/>
    </source>
</evidence>
<organism evidence="2 3">
    <name type="scientific">Trichinella patagoniensis</name>
    <dbReference type="NCBI Taxonomy" id="990121"/>
    <lineage>
        <taxon>Eukaryota</taxon>
        <taxon>Metazoa</taxon>
        <taxon>Ecdysozoa</taxon>
        <taxon>Nematoda</taxon>
        <taxon>Enoplea</taxon>
        <taxon>Dorylaimia</taxon>
        <taxon>Trichinellida</taxon>
        <taxon>Trichinellidae</taxon>
        <taxon>Trichinella</taxon>
    </lineage>
</organism>